<protein>
    <submittedName>
        <fullName evidence="3">Uncharacterized protein</fullName>
    </submittedName>
</protein>
<dbReference type="AlphaFoldDB" id="A0A5B7CI74"/>
<keyword evidence="2" id="KW-0472">Membrane</keyword>
<reference evidence="3 4" key="1">
    <citation type="submission" date="2019-05" db="EMBL/GenBank/DDBJ databases">
        <title>Another draft genome of Portunus trituberculatus and its Hox gene families provides insights of decapod evolution.</title>
        <authorList>
            <person name="Jeong J.-H."/>
            <person name="Song I."/>
            <person name="Kim S."/>
            <person name="Choi T."/>
            <person name="Kim D."/>
            <person name="Ryu S."/>
            <person name="Kim W."/>
        </authorList>
    </citation>
    <scope>NUCLEOTIDE SEQUENCE [LARGE SCALE GENOMIC DNA]</scope>
    <source>
        <tissue evidence="3">Muscle</tissue>
    </source>
</reference>
<organism evidence="3 4">
    <name type="scientific">Portunus trituberculatus</name>
    <name type="common">Swimming crab</name>
    <name type="synonym">Neptunus trituberculatus</name>
    <dbReference type="NCBI Taxonomy" id="210409"/>
    <lineage>
        <taxon>Eukaryota</taxon>
        <taxon>Metazoa</taxon>
        <taxon>Ecdysozoa</taxon>
        <taxon>Arthropoda</taxon>
        <taxon>Crustacea</taxon>
        <taxon>Multicrustacea</taxon>
        <taxon>Malacostraca</taxon>
        <taxon>Eumalacostraca</taxon>
        <taxon>Eucarida</taxon>
        <taxon>Decapoda</taxon>
        <taxon>Pleocyemata</taxon>
        <taxon>Brachyura</taxon>
        <taxon>Eubrachyura</taxon>
        <taxon>Portunoidea</taxon>
        <taxon>Portunidae</taxon>
        <taxon>Portuninae</taxon>
        <taxon>Portunus</taxon>
    </lineage>
</organism>
<comment type="caution">
    <text evidence="3">The sequence shown here is derived from an EMBL/GenBank/DDBJ whole genome shotgun (WGS) entry which is preliminary data.</text>
</comment>
<keyword evidence="4" id="KW-1185">Reference proteome</keyword>
<proteinExistence type="predicted"/>
<accession>A0A5B7CI74</accession>
<evidence type="ECO:0000313" key="3">
    <source>
        <dbReference type="EMBL" id="MPC09207.1"/>
    </source>
</evidence>
<dbReference type="PROSITE" id="PS51257">
    <property type="entry name" value="PROKAR_LIPOPROTEIN"/>
    <property type="match status" value="1"/>
</dbReference>
<dbReference type="EMBL" id="VSRR010000059">
    <property type="protein sequence ID" value="MPC09207.1"/>
    <property type="molecule type" value="Genomic_DNA"/>
</dbReference>
<keyword evidence="2" id="KW-0812">Transmembrane</keyword>
<evidence type="ECO:0000256" key="2">
    <source>
        <dbReference type="SAM" id="Phobius"/>
    </source>
</evidence>
<evidence type="ECO:0000256" key="1">
    <source>
        <dbReference type="SAM" id="MobiDB-lite"/>
    </source>
</evidence>
<gene>
    <name evidence="3" type="ORF">E2C01_001810</name>
</gene>
<keyword evidence="2" id="KW-1133">Transmembrane helix</keyword>
<dbReference type="Proteomes" id="UP000324222">
    <property type="component" value="Unassembled WGS sequence"/>
</dbReference>
<evidence type="ECO:0000313" key="4">
    <source>
        <dbReference type="Proteomes" id="UP000324222"/>
    </source>
</evidence>
<name>A0A5B7CI74_PORTR</name>
<feature type="region of interest" description="Disordered" evidence="1">
    <location>
        <begin position="80"/>
        <end position="102"/>
    </location>
</feature>
<sequence length="102" mass="11240">MSKNGFFCTKTQKMQFYGQHVTYSITITSFACYLVRLFSTSLSTSPFLEPSTLPSHEPSTSTSHEAPLLSRSWIHAAPFDSSGSVKQAPSFLEVSRGEGLNQ</sequence>
<feature type="transmembrane region" description="Helical" evidence="2">
    <location>
        <begin position="21"/>
        <end position="39"/>
    </location>
</feature>